<proteinExistence type="predicted"/>
<name>A0AAD9LCR0_9STRA</name>
<dbReference type="Proteomes" id="UP001259832">
    <property type="component" value="Unassembled WGS sequence"/>
</dbReference>
<feature type="chain" id="PRO_5041962483" description="CST complex subunit CTC1" evidence="2">
    <location>
        <begin position="17"/>
        <end position="1008"/>
    </location>
</feature>
<gene>
    <name evidence="3" type="ORF">P3T76_013871</name>
</gene>
<feature type="signal peptide" evidence="2">
    <location>
        <begin position="1"/>
        <end position="16"/>
    </location>
</feature>
<feature type="compositionally biased region" description="Basic and acidic residues" evidence="1">
    <location>
        <begin position="942"/>
        <end position="951"/>
    </location>
</feature>
<keyword evidence="2" id="KW-0732">Signal</keyword>
<evidence type="ECO:0000256" key="2">
    <source>
        <dbReference type="SAM" id="SignalP"/>
    </source>
</evidence>
<dbReference type="EMBL" id="JASMQC010000038">
    <property type="protein sequence ID" value="KAK1930549.1"/>
    <property type="molecule type" value="Genomic_DNA"/>
</dbReference>
<dbReference type="AlphaFoldDB" id="A0AAD9LCR0"/>
<accession>A0AAD9LCR0</accession>
<feature type="region of interest" description="Disordered" evidence="1">
    <location>
        <begin position="93"/>
        <end position="112"/>
    </location>
</feature>
<evidence type="ECO:0000256" key="1">
    <source>
        <dbReference type="SAM" id="MobiDB-lite"/>
    </source>
</evidence>
<evidence type="ECO:0000313" key="3">
    <source>
        <dbReference type="EMBL" id="KAK1930549.1"/>
    </source>
</evidence>
<evidence type="ECO:0008006" key="5">
    <source>
        <dbReference type="Google" id="ProtNLM"/>
    </source>
</evidence>
<organism evidence="3 4">
    <name type="scientific">Phytophthora citrophthora</name>
    <dbReference type="NCBI Taxonomy" id="4793"/>
    <lineage>
        <taxon>Eukaryota</taxon>
        <taxon>Sar</taxon>
        <taxon>Stramenopiles</taxon>
        <taxon>Oomycota</taxon>
        <taxon>Peronosporomycetes</taxon>
        <taxon>Peronosporales</taxon>
        <taxon>Peronosporaceae</taxon>
        <taxon>Phytophthora</taxon>
    </lineage>
</organism>
<evidence type="ECO:0000313" key="4">
    <source>
        <dbReference type="Proteomes" id="UP001259832"/>
    </source>
</evidence>
<feature type="region of interest" description="Disordered" evidence="1">
    <location>
        <begin position="942"/>
        <end position="969"/>
    </location>
</feature>
<keyword evidence="4" id="KW-1185">Reference proteome</keyword>
<sequence length="1008" mass="113492">MRYVTLQLGLMVWGDALFLVRCELGKLQLQRIIVDASGKKASLCLCNVNYQDEATVLPEDALLVAAKEVEDTDLAIQYPVLVFQASQGVGVPPKVASRKRRRSSKDHTELQGPTSNDRLFFCVLHEMEDENNVGLQLLNTLEIPICAGENGDEVGDGDFAMRQVFLTDGPHVLFFERSLQLAKVLTLQRDGAVGFQVWRDRVDVVNGMAGSTSEAFELVSCTYVSETLCSREHLLIHAQLISRSSDDAENHVWSIFELGERRDEATSSMCHYLNWNVKPNQAVPKFEQVTCCCFVSELSEWTFTTSTATLSPWDQTLHPQLSRPDILSSALVITGTTSNTIYAYSNGIRIASYVLPIQPAEMYVCTGYCPLLSFVLKHLMWCMSESSFNQRNVLCVRCNDVNRSFFMLEFSSTLQNVSMELLLCKFGHRFALVFVQNLITDFSRIQKAFNNVGHAHTGYFADTQAFDMLSPQALLLNDVPGICGASTYRIRAKAATSNPVEDGQLVKRSVLIMQKASALDTKFVCHRLRLLEDKQSKHETSSRKRSRNDTKSGSKDACSGSKADTFHYIQRTQKASSRDRRAKHFDEDSESETNMFAASQSQLTKLTGSLSVRLNTGVQELERLQLIVGDKCLLARQLNRLITQQWQKQYKMAIPTTDQTEEDGNFPPGSKSLINMETIVSAALNAPRIAVKDISDLPFSDLKPAQKVSLEIFRVLQYVPSSSLVRAEVVLKNAPNITLNDCFVVITAPQGEPVHGWRCSSSVISEYSTTARFSVELQFMPSFSFLRERKPLAITLWLHWGTSQDHCSDLDWRPSESVLAVASVNIHPDDLVNAVREASLSGDVALSEQDQLLFLSSGPNFESLFRQPSFKMSTVVVSVIRPTFALMHLDRTSRELMLHEMGRMVASLPRDVYAMQNPLQLTYLRSLQRVLKSMHQETLAVFKRDSNESKQTRRTKSPHPASSRRLMQSNTDIQVNRLLHLLQKRVNFHTMWFETTPRQADTARTYKG</sequence>
<feature type="compositionally biased region" description="Basic and acidic residues" evidence="1">
    <location>
        <begin position="535"/>
        <end position="554"/>
    </location>
</feature>
<feature type="region of interest" description="Disordered" evidence="1">
    <location>
        <begin position="535"/>
        <end position="594"/>
    </location>
</feature>
<reference evidence="3" key="1">
    <citation type="submission" date="2023-08" db="EMBL/GenBank/DDBJ databases">
        <title>Reference Genome Resource for the Citrus Pathogen Phytophthora citrophthora.</title>
        <authorList>
            <person name="Moller H."/>
            <person name="Coetzee B."/>
            <person name="Rose L.J."/>
            <person name="Van Niekerk J.M."/>
        </authorList>
    </citation>
    <scope>NUCLEOTIDE SEQUENCE</scope>
    <source>
        <strain evidence="3">STE-U-9442</strain>
    </source>
</reference>
<protein>
    <recommendedName>
        <fullName evidence="5">CST complex subunit CTC1</fullName>
    </recommendedName>
</protein>
<comment type="caution">
    <text evidence="3">The sequence shown here is derived from an EMBL/GenBank/DDBJ whole genome shotgun (WGS) entry which is preliminary data.</text>
</comment>